<proteinExistence type="predicted"/>
<dbReference type="AlphaFoldDB" id="A0A5J4NAM1"/>
<feature type="non-terminal residue" evidence="1">
    <location>
        <position position="1"/>
    </location>
</feature>
<evidence type="ECO:0000313" key="2">
    <source>
        <dbReference type="Proteomes" id="UP000324629"/>
    </source>
</evidence>
<dbReference type="EMBL" id="QNGE01004816">
    <property type="protein sequence ID" value="KAA3672513.1"/>
    <property type="molecule type" value="Genomic_DNA"/>
</dbReference>
<reference evidence="1 2" key="1">
    <citation type="journal article" date="2019" name="Gigascience">
        <title>Whole-genome sequence of the oriental lung fluke Paragonimus westermani.</title>
        <authorList>
            <person name="Oey H."/>
            <person name="Zakrzewski M."/>
            <person name="Narain K."/>
            <person name="Devi K.R."/>
            <person name="Agatsuma T."/>
            <person name="Nawaratna S."/>
            <person name="Gobert G.N."/>
            <person name="Jones M.K."/>
            <person name="Ragan M.A."/>
            <person name="McManus D.P."/>
            <person name="Krause L."/>
        </authorList>
    </citation>
    <scope>NUCLEOTIDE SEQUENCE [LARGE SCALE GENOMIC DNA]</scope>
    <source>
        <strain evidence="1 2">IND2009</strain>
    </source>
</reference>
<dbReference type="Proteomes" id="UP000324629">
    <property type="component" value="Unassembled WGS sequence"/>
</dbReference>
<sequence length="269" mass="29975">KSRDRSRCITLSPDSPPVMFCHPSPAVCFSLHYPRDQEVDSTTAQFVLFTSMRKLDQAKRSRSGIKLRRGLLIAVTALKAKQLLWERDNQHSTSDAFFTPHSSVPVNVTMSSTLERGDIVNKPVPKTSDRDDEGEHFQNPVWPTHDDDQSLELSALSMCDGSTLRSPLLQATFPNMDYRLPVTNQLRLASTDPNPITNSSPTHFPTTDYSILPSCLDQSLVGGQFKRSCLDELLLPGLSDDYDSETNTGTMTSFQPCVPSLKRPCLEIT</sequence>
<keyword evidence="2" id="KW-1185">Reference proteome</keyword>
<evidence type="ECO:0000313" key="1">
    <source>
        <dbReference type="EMBL" id="KAA3672513.1"/>
    </source>
</evidence>
<comment type="caution">
    <text evidence="1">The sequence shown here is derived from an EMBL/GenBank/DDBJ whole genome shotgun (WGS) entry which is preliminary data.</text>
</comment>
<gene>
    <name evidence="1" type="ORF">DEA37_0002752</name>
</gene>
<protein>
    <submittedName>
        <fullName evidence="1">Uncharacterized protein</fullName>
    </submittedName>
</protein>
<name>A0A5J4NAM1_9TREM</name>
<organism evidence="1 2">
    <name type="scientific">Paragonimus westermani</name>
    <dbReference type="NCBI Taxonomy" id="34504"/>
    <lineage>
        <taxon>Eukaryota</taxon>
        <taxon>Metazoa</taxon>
        <taxon>Spiralia</taxon>
        <taxon>Lophotrochozoa</taxon>
        <taxon>Platyhelminthes</taxon>
        <taxon>Trematoda</taxon>
        <taxon>Digenea</taxon>
        <taxon>Plagiorchiida</taxon>
        <taxon>Troglotremata</taxon>
        <taxon>Troglotrematidae</taxon>
        <taxon>Paragonimus</taxon>
    </lineage>
</organism>
<accession>A0A5J4NAM1</accession>